<name>D7WCV1_9CORY</name>
<protein>
    <submittedName>
        <fullName evidence="1">Cyclopropane-fatty-acyl-phospholipid synthase</fullName>
        <ecNumber evidence="1">2.1.1.79</ecNumber>
    </submittedName>
</protein>
<proteinExistence type="predicted"/>
<dbReference type="SUPFAM" id="SSF53335">
    <property type="entry name" value="S-adenosyl-L-methionine-dependent methyltransferases"/>
    <property type="match status" value="1"/>
</dbReference>
<dbReference type="PANTHER" id="PTHR43667">
    <property type="entry name" value="CYCLOPROPANE-FATTY-ACYL-PHOSPHOLIPID SYNTHASE"/>
    <property type="match status" value="1"/>
</dbReference>
<reference evidence="1" key="1">
    <citation type="submission" date="2010-06" db="EMBL/GenBank/DDBJ databases">
        <authorList>
            <person name="Muzny D."/>
            <person name="Qin X."/>
            <person name="Buhay C."/>
            <person name="Dugan-Rocha S."/>
            <person name="Ding Y."/>
            <person name="Chen G."/>
            <person name="Hawes A."/>
            <person name="Holder M."/>
            <person name="Jhangiani S."/>
            <person name="Johnson A."/>
            <person name="Khan Z."/>
            <person name="Li Z."/>
            <person name="Liu W."/>
            <person name="Liu X."/>
            <person name="Perez L."/>
            <person name="Shen H."/>
            <person name="Wang Q."/>
            <person name="Watt J."/>
            <person name="Xi L."/>
            <person name="Xin Y."/>
            <person name="Zhou J."/>
            <person name="Deng J."/>
            <person name="Jiang H."/>
            <person name="Liu Y."/>
            <person name="Qu J."/>
            <person name="Song X.-Z."/>
            <person name="Zhang L."/>
            <person name="Villasana D."/>
            <person name="Johnson A."/>
            <person name="Liu J."/>
            <person name="Liyanage D."/>
            <person name="Lorensuhewa L."/>
            <person name="Robinson T."/>
            <person name="Song A."/>
            <person name="Song B.-B."/>
            <person name="Dinh H."/>
            <person name="Thornton R."/>
            <person name="Coyle M."/>
            <person name="Francisco L."/>
            <person name="Jackson L."/>
            <person name="Javaid M."/>
            <person name="Korchina V."/>
            <person name="Kovar C."/>
            <person name="Mata R."/>
            <person name="Mathew T."/>
            <person name="Ngo R."/>
            <person name="Nguyen L."/>
            <person name="Nguyen N."/>
            <person name="Okwuonu G."/>
            <person name="Ongeri F."/>
            <person name="Pham C."/>
            <person name="Simmons D."/>
            <person name="Wilczek-Boney K."/>
            <person name="Hale W."/>
            <person name="Jakkamsetti A."/>
            <person name="Pham P."/>
            <person name="Ruth R."/>
            <person name="San Lucas F."/>
            <person name="Warren J."/>
            <person name="Zhang J."/>
            <person name="Zhao Z."/>
            <person name="Zhou C."/>
            <person name="Zhu D."/>
            <person name="Lee S."/>
            <person name="Bess C."/>
            <person name="Blankenburg K."/>
            <person name="Forbes L."/>
            <person name="Fu Q."/>
            <person name="Gubbala S."/>
            <person name="Hirani K."/>
            <person name="Jayaseelan J.C."/>
            <person name="Lara F."/>
            <person name="Munidasa M."/>
            <person name="Palculict T."/>
            <person name="Patil S."/>
            <person name="Pu L.-L."/>
            <person name="Saada N."/>
            <person name="Tang L."/>
            <person name="Weissenberger G."/>
            <person name="Zhu Y."/>
            <person name="Hemphill L."/>
            <person name="Shang Y."/>
            <person name="Youmans B."/>
            <person name="Ayvaz T."/>
            <person name="Ross M."/>
            <person name="Santibanez J."/>
            <person name="Aqrawi P."/>
            <person name="Gross S."/>
            <person name="Joshi V."/>
            <person name="Fowler G."/>
            <person name="Nazareth L."/>
            <person name="Reid J."/>
            <person name="Worley K."/>
            <person name="Petrosino J."/>
            <person name="Highlander S."/>
            <person name="Gibbs R."/>
        </authorList>
    </citation>
    <scope>NUCLEOTIDE SEQUENCE [LARGE SCALE GENOMIC DNA]</scope>
    <source>
        <strain evidence="1">ATCC 33030</strain>
    </source>
</reference>
<dbReference type="EC" id="2.1.1.79" evidence="1"/>
<dbReference type="InterPro" id="IPR050723">
    <property type="entry name" value="CFA/CMAS"/>
</dbReference>
<dbReference type="STRING" id="585529.HMPREF0291_11639"/>
<accession>D7WCV1</accession>
<dbReference type="HOGENOM" id="CLU_026434_1_0_11"/>
<evidence type="ECO:0000313" key="1">
    <source>
        <dbReference type="EMBL" id="EFK53982.1"/>
    </source>
</evidence>
<keyword evidence="1" id="KW-0489">Methyltransferase</keyword>
<dbReference type="eggNOG" id="COG2230">
    <property type="taxonomic scope" value="Bacteria"/>
</dbReference>
<dbReference type="AlphaFoldDB" id="D7WCV1"/>
<organism evidence="1 2">
    <name type="scientific">Corynebacterium genitalium ATCC 33030</name>
    <dbReference type="NCBI Taxonomy" id="585529"/>
    <lineage>
        <taxon>Bacteria</taxon>
        <taxon>Bacillati</taxon>
        <taxon>Actinomycetota</taxon>
        <taxon>Actinomycetes</taxon>
        <taxon>Mycobacteriales</taxon>
        <taxon>Corynebacteriaceae</taxon>
        <taxon>Corynebacterium</taxon>
    </lineage>
</organism>
<dbReference type="GO" id="GO:0032259">
    <property type="term" value="P:methylation"/>
    <property type="evidence" value="ECO:0007669"/>
    <property type="project" value="UniProtKB-KW"/>
</dbReference>
<gene>
    <name evidence="1" type="ORF">HMPREF0291_11639</name>
</gene>
<keyword evidence="2" id="KW-1185">Reference proteome</keyword>
<evidence type="ECO:0000313" key="2">
    <source>
        <dbReference type="Proteomes" id="UP000004208"/>
    </source>
</evidence>
<dbReference type="GO" id="GO:0008825">
    <property type="term" value="F:cyclopropane-fatty-acyl-phospholipid synthase activity"/>
    <property type="evidence" value="ECO:0007669"/>
    <property type="project" value="UniProtKB-EC"/>
</dbReference>
<dbReference type="Gene3D" id="3.40.50.150">
    <property type="entry name" value="Vaccinia Virus protein VP39"/>
    <property type="match status" value="1"/>
</dbReference>
<comment type="caution">
    <text evidence="1">The sequence shown here is derived from an EMBL/GenBank/DDBJ whole genome shotgun (WGS) entry which is preliminary data.</text>
</comment>
<dbReference type="PANTHER" id="PTHR43667:SF2">
    <property type="entry name" value="FATTY ACID C-METHYL TRANSFERASE"/>
    <property type="match status" value="1"/>
</dbReference>
<sequence>MATVDPAQWPSIAHVPSGRAMGLRSRRAEAKFAKACMQAGLDLDPNGQPDLVVDHEAMFARIAAHGWIGLAEAYMAGEWRTQTPVALVKVLSGLIESGYNPRTSSAKADTRFIGGDVPPELVARYAGDGMSSFAGHFSTGVPTTERRSVKSFSPSAGKRGEPANYFVSVTNFSEPLSTEKLDLADAQRRSVGMLLDAAGVHAGSHIAELPSSGGAVAIAAAGRQATVDSLVTDPGTVPGLRERLTLAGVDDSVHINVVQSVQQALARREGRYDAVVSVETLETLPMRLRPTYTAVMDELLTRGGRAVIQTVVATEKLTPVAASSLESLRAYVWPALEYGTKESLRRLVDKHSGLRVIGETHAPEHLALSLGHQRTTFQGQLREAAADGFDAVYRRLWTWQLALREALARLGMLDAVQYTLAHKHRRGVR</sequence>
<dbReference type="Proteomes" id="UP000004208">
    <property type="component" value="Unassembled WGS sequence"/>
</dbReference>
<dbReference type="InterPro" id="IPR029063">
    <property type="entry name" value="SAM-dependent_MTases_sf"/>
</dbReference>
<dbReference type="EMBL" id="ACLJ02000003">
    <property type="protein sequence ID" value="EFK53982.1"/>
    <property type="molecule type" value="Genomic_DNA"/>
</dbReference>
<dbReference type="Pfam" id="PF02353">
    <property type="entry name" value="CMAS"/>
    <property type="match status" value="1"/>
</dbReference>
<keyword evidence="1" id="KW-0808">Transferase</keyword>